<dbReference type="PANTHER" id="PTHR48022">
    <property type="entry name" value="PLASTIDIC GLUCOSE TRANSPORTER 4"/>
    <property type="match status" value="1"/>
</dbReference>
<evidence type="ECO:0000256" key="6">
    <source>
        <dbReference type="SAM" id="Phobius"/>
    </source>
</evidence>
<organism evidence="7 8">
    <name type="scientific">Cyclocybe aegerita</name>
    <name type="common">Black poplar mushroom</name>
    <name type="synonym">Agrocybe aegerita</name>
    <dbReference type="NCBI Taxonomy" id="1973307"/>
    <lineage>
        <taxon>Eukaryota</taxon>
        <taxon>Fungi</taxon>
        <taxon>Dikarya</taxon>
        <taxon>Basidiomycota</taxon>
        <taxon>Agaricomycotina</taxon>
        <taxon>Agaricomycetes</taxon>
        <taxon>Agaricomycetidae</taxon>
        <taxon>Agaricales</taxon>
        <taxon>Agaricineae</taxon>
        <taxon>Bolbitiaceae</taxon>
        <taxon>Cyclocybe</taxon>
    </lineage>
</organism>
<keyword evidence="3 6" id="KW-1133">Transmembrane helix</keyword>
<dbReference type="InterPro" id="IPR036259">
    <property type="entry name" value="MFS_trans_sf"/>
</dbReference>
<evidence type="ECO:0000313" key="8">
    <source>
        <dbReference type="Proteomes" id="UP000467700"/>
    </source>
</evidence>
<evidence type="ECO:0000256" key="3">
    <source>
        <dbReference type="ARBA" id="ARBA00022989"/>
    </source>
</evidence>
<protein>
    <recommendedName>
        <fullName evidence="9">Major facilitator superfamily (MFS) profile domain-containing protein</fullName>
    </recommendedName>
</protein>
<evidence type="ECO:0000256" key="5">
    <source>
        <dbReference type="SAM" id="MobiDB-lite"/>
    </source>
</evidence>
<gene>
    <name evidence="7" type="ORF">AAE3_LOCUS10670</name>
</gene>
<evidence type="ECO:0000313" key="7">
    <source>
        <dbReference type="EMBL" id="CAA7268572.1"/>
    </source>
</evidence>
<dbReference type="Pfam" id="PF00083">
    <property type="entry name" value="Sugar_tr"/>
    <property type="match status" value="1"/>
</dbReference>
<dbReference type="InterPro" id="IPR005828">
    <property type="entry name" value="MFS_sugar_transport-like"/>
</dbReference>
<dbReference type="AlphaFoldDB" id="A0A8S0X693"/>
<feature type="transmembrane region" description="Helical" evidence="6">
    <location>
        <begin position="63"/>
        <end position="82"/>
    </location>
</feature>
<accession>A0A8S0X693</accession>
<dbReference type="Gene3D" id="1.20.1250.20">
    <property type="entry name" value="MFS general substrate transporter like domains"/>
    <property type="match status" value="1"/>
</dbReference>
<evidence type="ECO:0000256" key="4">
    <source>
        <dbReference type="ARBA" id="ARBA00023136"/>
    </source>
</evidence>
<proteinExistence type="predicted"/>
<dbReference type="Proteomes" id="UP000467700">
    <property type="component" value="Unassembled WGS sequence"/>
</dbReference>
<dbReference type="GO" id="GO:0005351">
    <property type="term" value="F:carbohydrate:proton symporter activity"/>
    <property type="evidence" value="ECO:0007669"/>
    <property type="project" value="TreeGrafter"/>
</dbReference>
<keyword evidence="2 6" id="KW-0812">Transmembrane</keyword>
<dbReference type="GO" id="GO:0016020">
    <property type="term" value="C:membrane"/>
    <property type="evidence" value="ECO:0007669"/>
    <property type="project" value="UniProtKB-SubCell"/>
</dbReference>
<comment type="caution">
    <text evidence="7">The sequence shown here is derived from an EMBL/GenBank/DDBJ whole genome shotgun (WGS) entry which is preliminary data.</text>
</comment>
<dbReference type="SUPFAM" id="SSF103473">
    <property type="entry name" value="MFS general substrate transporter"/>
    <property type="match status" value="1"/>
</dbReference>
<keyword evidence="8" id="KW-1185">Reference proteome</keyword>
<evidence type="ECO:0008006" key="9">
    <source>
        <dbReference type="Google" id="ProtNLM"/>
    </source>
</evidence>
<dbReference type="InterPro" id="IPR050360">
    <property type="entry name" value="MFS_Sugar_Transporters"/>
</dbReference>
<comment type="subcellular location">
    <subcellularLocation>
        <location evidence="1">Membrane</location>
        <topology evidence="1">Multi-pass membrane protein</topology>
    </subcellularLocation>
</comment>
<evidence type="ECO:0000256" key="1">
    <source>
        <dbReference type="ARBA" id="ARBA00004141"/>
    </source>
</evidence>
<feature type="transmembrane region" description="Helical" evidence="6">
    <location>
        <begin position="6"/>
        <end position="27"/>
    </location>
</feature>
<dbReference type="OrthoDB" id="6133115at2759"/>
<name>A0A8S0X693_CYCAE</name>
<reference evidence="7 8" key="1">
    <citation type="submission" date="2020-01" db="EMBL/GenBank/DDBJ databases">
        <authorList>
            <person name="Gupta K D."/>
        </authorList>
    </citation>
    <scope>NUCLEOTIDE SEQUENCE [LARGE SCALE GENOMIC DNA]</scope>
</reference>
<feature type="region of interest" description="Disordered" evidence="5">
    <location>
        <begin position="123"/>
        <end position="143"/>
    </location>
</feature>
<evidence type="ECO:0000256" key="2">
    <source>
        <dbReference type="ARBA" id="ARBA00022692"/>
    </source>
</evidence>
<dbReference type="EMBL" id="CACVBS010000068">
    <property type="protein sequence ID" value="CAA7268572.1"/>
    <property type="molecule type" value="Genomic_DNA"/>
</dbReference>
<dbReference type="PANTHER" id="PTHR48022:SF64">
    <property type="entry name" value="MAJOR FACILITATOR SUPERFAMILY (MFS) PROFILE DOMAIN-CONTAINING PROTEIN"/>
    <property type="match status" value="1"/>
</dbReference>
<feature type="transmembrane region" description="Helical" evidence="6">
    <location>
        <begin position="34"/>
        <end position="51"/>
    </location>
</feature>
<keyword evidence="4 6" id="KW-0472">Membrane</keyword>
<sequence>MMFLYSFFYNLALSPLIVSYTVEILPFAIRAKGFTLFNFAISLSLILNQYVNPIAFKALGWKYFLVYVSWVFFELVFCYLFIIETKNRSLEETAVLFDGNDAVKTLAEKAALQAGILKQDNRRPEEISVAKPSSEKEGVQRIN</sequence>